<keyword evidence="3" id="KW-1185">Reference proteome</keyword>
<evidence type="ECO:0000256" key="1">
    <source>
        <dbReference type="SAM" id="MobiDB-lite"/>
    </source>
</evidence>
<sequence length="295" mass="31714">MTAESIPLFSPRRDIVEALSRSKEIGGTEVHAESISSLDFDRRRSRRHSNFGEAKLAKYGNHDTGVPSSTTPGQRMTMAHSTMGQIHNLCYWQLLLYLHNRRSGITTELEQTTIFFRLTVRQVPMSTQPTPPPSSSRSGHWEQSNNKTLNTTLSNTITDPVTAELRPLTPSTSPTPPANPLTAAATSAASTVKDISSSAAETVKSATESVVSAVQGAAEWVEEKAEKLAGEESEAAKGLGPYGNPGTAVNSDLDPLSGGAWLLPVIEAERAAAGEGAKDEENEENSEEKQSKKDK</sequence>
<evidence type="ECO:0000313" key="3">
    <source>
        <dbReference type="Proteomes" id="UP000800097"/>
    </source>
</evidence>
<accession>A0A6A6JFC2</accession>
<feature type="region of interest" description="Disordered" evidence="1">
    <location>
        <begin position="272"/>
        <end position="295"/>
    </location>
</feature>
<reference evidence="2" key="1">
    <citation type="journal article" date="2020" name="Stud. Mycol.">
        <title>101 Dothideomycetes genomes: a test case for predicting lifestyles and emergence of pathogens.</title>
        <authorList>
            <person name="Haridas S."/>
            <person name="Albert R."/>
            <person name="Binder M."/>
            <person name="Bloem J."/>
            <person name="Labutti K."/>
            <person name="Salamov A."/>
            <person name="Andreopoulos B."/>
            <person name="Baker S."/>
            <person name="Barry K."/>
            <person name="Bills G."/>
            <person name="Bluhm B."/>
            <person name="Cannon C."/>
            <person name="Castanera R."/>
            <person name="Culley D."/>
            <person name="Daum C."/>
            <person name="Ezra D."/>
            <person name="Gonzalez J."/>
            <person name="Henrissat B."/>
            <person name="Kuo A."/>
            <person name="Liang C."/>
            <person name="Lipzen A."/>
            <person name="Lutzoni F."/>
            <person name="Magnuson J."/>
            <person name="Mondo S."/>
            <person name="Nolan M."/>
            <person name="Ohm R."/>
            <person name="Pangilinan J."/>
            <person name="Park H.-J."/>
            <person name="Ramirez L."/>
            <person name="Alfaro M."/>
            <person name="Sun H."/>
            <person name="Tritt A."/>
            <person name="Yoshinaga Y."/>
            <person name="Zwiers L.-H."/>
            <person name="Turgeon B."/>
            <person name="Goodwin S."/>
            <person name="Spatafora J."/>
            <person name="Crous P."/>
            <person name="Grigoriev I."/>
        </authorList>
    </citation>
    <scope>NUCLEOTIDE SEQUENCE</scope>
    <source>
        <strain evidence="2">CBS 379.55</strain>
    </source>
</reference>
<evidence type="ECO:0000313" key="2">
    <source>
        <dbReference type="EMBL" id="KAF2273879.1"/>
    </source>
</evidence>
<dbReference type="Proteomes" id="UP000800097">
    <property type="component" value="Unassembled WGS sequence"/>
</dbReference>
<organism evidence="2 3">
    <name type="scientific">Westerdykella ornata</name>
    <dbReference type="NCBI Taxonomy" id="318751"/>
    <lineage>
        <taxon>Eukaryota</taxon>
        <taxon>Fungi</taxon>
        <taxon>Dikarya</taxon>
        <taxon>Ascomycota</taxon>
        <taxon>Pezizomycotina</taxon>
        <taxon>Dothideomycetes</taxon>
        <taxon>Pleosporomycetidae</taxon>
        <taxon>Pleosporales</taxon>
        <taxon>Sporormiaceae</taxon>
        <taxon>Westerdykella</taxon>
    </lineage>
</organism>
<dbReference type="AlphaFoldDB" id="A0A6A6JFC2"/>
<dbReference type="EMBL" id="ML986506">
    <property type="protein sequence ID" value="KAF2273879.1"/>
    <property type="molecule type" value="Genomic_DNA"/>
</dbReference>
<feature type="region of interest" description="Disordered" evidence="1">
    <location>
        <begin position="124"/>
        <end position="154"/>
    </location>
</feature>
<gene>
    <name evidence="2" type="ORF">EI97DRAFT_444442</name>
</gene>
<name>A0A6A6JFC2_WESOR</name>
<dbReference type="RefSeq" id="XP_033651418.1">
    <property type="nucleotide sequence ID" value="XM_033799903.1"/>
</dbReference>
<proteinExistence type="predicted"/>
<feature type="region of interest" description="Disordered" evidence="1">
    <location>
        <begin position="229"/>
        <end position="251"/>
    </location>
</feature>
<dbReference type="GeneID" id="54553078"/>
<feature type="compositionally biased region" description="Low complexity" evidence="1">
    <location>
        <begin position="144"/>
        <end position="154"/>
    </location>
</feature>
<protein>
    <submittedName>
        <fullName evidence="2">Uncharacterized protein</fullName>
    </submittedName>
</protein>